<dbReference type="InterPro" id="IPR036388">
    <property type="entry name" value="WH-like_DNA-bd_sf"/>
</dbReference>
<dbReference type="Gene3D" id="1.20.58.1460">
    <property type="match status" value="1"/>
</dbReference>
<evidence type="ECO:0000259" key="1">
    <source>
        <dbReference type="Pfam" id="PF07848"/>
    </source>
</evidence>
<dbReference type="AlphaFoldDB" id="A0A417Y6R9"/>
<dbReference type="Pfam" id="PF20803">
    <property type="entry name" value="PaaX_M"/>
    <property type="match status" value="1"/>
</dbReference>
<dbReference type="GO" id="GO:0006351">
    <property type="term" value="P:DNA-templated transcription"/>
    <property type="evidence" value="ECO:0007669"/>
    <property type="project" value="InterPro"/>
</dbReference>
<dbReference type="Gene3D" id="3.30.70.2650">
    <property type="match status" value="1"/>
</dbReference>
<reference evidence="4 5" key="1">
    <citation type="submission" date="2018-09" db="EMBL/GenBank/DDBJ databases">
        <title>Genome sequencing of Nocardioides immobilis CCTCC AB 2017083 for comparison to Nocardioides silvaticus.</title>
        <authorList>
            <person name="Li C."/>
            <person name="Wang G."/>
        </authorList>
    </citation>
    <scope>NUCLEOTIDE SEQUENCE [LARGE SCALE GENOMIC DNA]</scope>
    <source>
        <strain evidence="4 5">CCTCC AB 2017083</strain>
    </source>
</reference>
<dbReference type="OrthoDB" id="2270427at2"/>
<dbReference type="Pfam" id="PF08223">
    <property type="entry name" value="PaaX_C"/>
    <property type="match status" value="1"/>
</dbReference>
<evidence type="ECO:0000259" key="2">
    <source>
        <dbReference type="Pfam" id="PF08223"/>
    </source>
</evidence>
<dbReference type="RefSeq" id="WP_118923405.1">
    <property type="nucleotide sequence ID" value="NZ_QXGH01000010.1"/>
</dbReference>
<dbReference type="InterPro" id="IPR011965">
    <property type="entry name" value="PaaX_trns_reg"/>
</dbReference>
<dbReference type="EMBL" id="QXGH01000010">
    <property type="protein sequence ID" value="RHW28408.1"/>
    <property type="molecule type" value="Genomic_DNA"/>
</dbReference>
<dbReference type="Gene3D" id="1.10.10.10">
    <property type="entry name" value="Winged helix-like DNA-binding domain superfamily/Winged helix DNA-binding domain"/>
    <property type="match status" value="1"/>
</dbReference>
<comment type="caution">
    <text evidence="4">The sequence shown here is derived from an EMBL/GenBank/DDBJ whole genome shotgun (WGS) entry which is preliminary data.</text>
</comment>
<dbReference type="InterPro" id="IPR048846">
    <property type="entry name" value="PaaX-like_central"/>
</dbReference>
<sequence>MSAILGDGQPMRARSVVFDIFGDYVRRTGGRISLRQLTPVLGAFGVPADSARVVMSRLAREGWFTIERNGRTSVYQPSQKGWELLDSGLERIMSGPPTTPWHGRWYMAIFSVPESQRAIRNRLKTELSWLGFGQLAPSTWISAHNRLEEAEQALAAEDSIWFDLFEVEGGGRRTDIERAMICWDLTSLGRDYQAFGDKCQTLIDEIAPRLVGRDALIQRTELIHEYRRFPFRDPGLPPELLPPDWPAFNAHQLFIQAFNILEPEALRHFQSITSV</sequence>
<name>A0A417Y6R9_9ACTN</name>
<dbReference type="PIRSF" id="PIRSF020623">
    <property type="entry name" value="PaaX"/>
    <property type="match status" value="1"/>
</dbReference>
<dbReference type="PANTHER" id="PTHR30319">
    <property type="entry name" value="PHENYLACETIC ACID REGULATOR-RELATED TRANSCRIPTIONAL REPRESSOR"/>
    <property type="match status" value="1"/>
</dbReference>
<accession>A0A417Y6R9</accession>
<evidence type="ECO:0000313" key="5">
    <source>
        <dbReference type="Proteomes" id="UP000283644"/>
    </source>
</evidence>
<protein>
    <submittedName>
        <fullName evidence="4">PaaX family transcriptional regulator</fullName>
    </submittedName>
</protein>
<dbReference type="Pfam" id="PF07848">
    <property type="entry name" value="PaaX"/>
    <property type="match status" value="1"/>
</dbReference>
<feature type="domain" description="Transcriptional repressor PaaX-like N-terminal" evidence="1">
    <location>
        <begin position="12"/>
        <end position="81"/>
    </location>
</feature>
<evidence type="ECO:0000313" key="4">
    <source>
        <dbReference type="EMBL" id="RHW28408.1"/>
    </source>
</evidence>
<organism evidence="4 5">
    <name type="scientific">Nocardioides immobilis</name>
    <dbReference type="NCBI Taxonomy" id="2049295"/>
    <lineage>
        <taxon>Bacteria</taxon>
        <taxon>Bacillati</taxon>
        <taxon>Actinomycetota</taxon>
        <taxon>Actinomycetes</taxon>
        <taxon>Propionibacteriales</taxon>
        <taxon>Nocardioidaceae</taxon>
        <taxon>Nocardioides</taxon>
    </lineage>
</organism>
<keyword evidence="5" id="KW-1185">Reference proteome</keyword>
<dbReference type="PANTHER" id="PTHR30319:SF1">
    <property type="entry name" value="TRANSCRIPTIONAL REPRESSOR PAAX"/>
    <property type="match status" value="1"/>
</dbReference>
<feature type="domain" description="Transcriptional repressor PaaX-like C-terminal" evidence="2">
    <location>
        <begin position="183"/>
        <end position="270"/>
    </location>
</feature>
<gene>
    <name evidence="4" type="ORF">D0Z08_05460</name>
</gene>
<dbReference type="Proteomes" id="UP000283644">
    <property type="component" value="Unassembled WGS sequence"/>
</dbReference>
<evidence type="ECO:0000259" key="3">
    <source>
        <dbReference type="Pfam" id="PF20803"/>
    </source>
</evidence>
<feature type="domain" description="Transcriptional repressor PaaX-like central Cas2-like" evidence="3">
    <location>
        <begin position="99"/>
        <end position="171"/>
    </location>
</feature>
<proteinExistence type="predicted"/>
<dbReference type="InterPro" id="IPR012906">
    <property type="entry name" value="PaaX-like_N"/>
</dbReference>
<dbReference type="InterPro" id="IPR013225">
    <property type="entry name" value="PaaX_C"/>
</dbReference>